<evidence type="ECO:0000313" key="1">
    <source>
        <dbReference type="EMBL" id="XBV47543.1"/>
    </source>
</evidence>
<name>A0AAU7U3K8_9GAMM</name>
<protein>
    <submittedName>
        <fullName evidence="1">Acyl carrier protein</fullName>
    </submittedName>
</protein>
<accession>A0AAU7U3K8</accession>
<dbReference type="RefSeq" id="WP_350262584.1">
    <property type="nucleotide sequence ID" value="NZ_CP158294.1"/>
</dbReference>
<keyword evidence="1" id="KW-0614">Plasmid</keyword>
<dbReference type="SUPFAM" id="SSF47336">
    <property type="entry name" value="ACP-like"/>
    <property type="match status" value="1"/>
</dbReference>
<dbReference type="InterPro" id="IPR036736">
    <property type="entry name" value="ACP-like_sf"/>
</dbReference>
<geneLocation type="plasmid" evidence="1">
    <name>plasmindB</name>
</geneLocation>
<dbReference type="AlphaFoldDB" id="A0AAU7U3K8"/>
<proteinExistence type="predicted"/>
<gene>
    <name evidence="1" type="ORF">AAF463_24795</name>
</gene>
<organism evidence="1">
    <name type="scientific">Pantoea sp. BJ2</name>
    <dbReference type="NCBI Taxonomy" id="3141322"/>
    <lineage>
        <taxon>Bacteria</taxon>
        <taxon>Pseudomonadati</taxon>
        <taxon>Pseudomonadota</taxon>
        <taxon>Gammaproteobacteria</taxon>
        <taxon>Enterobacterales</taxon>
        <taxon>Erwiniaceae</taxon>
        <taxon>Pantoea</taxon>
    </lineage>
</organism>
<reference evidence="1" key="1">
    <citation type="submission" date="2024-06" db="EMBL/GenBank/DDBJ databases">
        <title>Multiomics insights into the TNT degradation mechanism by Pantoea sp. BJ2 isolated from an ammunition destruction site.</title>
        <authorList>
            <person name="Luo J."/>
        </authorList>
    </citation>
    <scope>NUCLEOTIDE SEQUENCE</scope>
    <source>
        <strain evidence="1">BJ2</strain>
        <plasmid evidence="1">plasmindB</plasmid>
    </source>
</reference>
<dbReference type="EMBL" id="CP158294">
    <property type="protein sequence ID" value="XBV47543.1"/>
    <property type="molecule type" value="Genomic_DNA"/>
</dbReference>
<dbReference type="Gene3D" id="1.10.1200.10">
    <property type="entry name" value="ACP-like"/>
    <property type="match status" value="1"/>
</dbReference>
<sequence length="77" mass="8879">MNNAKEQVKKIICDEHGYTLEQCIDSASLRTDLKLNEIKIMKLIFRIEKVMSIKSRPVTALGNIQTVKELVDYAERL</sequence>